<keyword evidence="4 12" id="KW-0812">Transmembrane</keyword>
<dbReference type="PANTHER" id="PTHR45627">
    <property type="entry name" value="ADENYLATE CYCLASE TYPE 1"/>
    <property type="match status" value="1"/>
</dbReference>
<feature type="transmembrane region" description="Helical" evidence="12">
    <location>
        <begin position="788"/>
        <end position="805"/>
    </location>
</feature>
<keyword evidence="7" id="KW-0067">ATP-binding</keyword>
<sequence>MSTTLGKNILGYELTDILNIDGGSARSSFFGRFYGGFADFAYILKLRSDLLNEFFERMSVPLKKNSFRLVIFYYSIILSTITIGMISMIPFGSYRFGGILLYCGFFLTGLLTLLTVFNISANAYAWLSIGFTSMVGLSVLIYFGTISIFLPIQNTLVILLVFIVYAHLPVSLAFSATFSFLLYISLAMLDTFKFFHGFAANQITSDLDHMDHEIPIRTASTFCFYLLIAATCLAIYLKTFISLRFKASFLRVCQAVHMNTQQRKALVEQTVWIDAVMPKKIRTKYWQMLKQHRDVDKSLWVFCETYDPVSILFSEISGFTTLLDSLSASKLLFLLNSLFAKFDNLCYNCGCERVGTLGSIYYCVSGCPTPRIDHAECCANLALLMMDVVRGMKYERQVELTLAVGIHTGNVNGALVGMDRFRFDIYSHSVLTAQKLLATCPSGHIHISSDFERLLPASFKTSPAQSITEKREVQSAVAGMKLVDTTISTHYLDVDSERLISVGSLRRSLETNGVFRLKGRVTAVNDPKSNIRQATRPRKQSSSWHKRVAAKKSEFAHIRSDPFTKTERPPASIIWNVDAYQGRRIATIREFIFGVPAENQDGISQQIENMETNVLDNEVIKELYADSEKLTSLFNPKFLNPLTLRFRDAEIEKMYKTRNENQLTPVYIDSLKLAPAFDTIFLYIYILLFTMAYITAVAKESLTEILISALSCVAAILLTLPGIILINYAIFQKSSDGSRFLETFYRLGKSKIFIELLCLAIGQLPTVEIVLFLYFISPSKLFYPKDGFVMFFGPAAILVHCLPVDSPHVVRCVASGVSTAILLLCILLFAKLGTIQRPEYAWFYDASIFQPYTLASLMSITFTWILVVFVARSNEATCRLRFFMAMEVERAAEATARAVQEYDAFIYNVVPMHVVRSLLAEGAQTLNINSVNHAALVPQVGIAFIRLTNFFNGYYREDYHSGKHAIELLNQIICMFDQRLRKPEYNDVEKLKTYNDSYMVAAGLDLHQREQNSDQATHLLKLLRFCYGLFRLIKKFNEKFILGKDNAFQLSIGVDMGSVCAGLIGSVQPYYHVIGRPADIAYLLHLTSPPGKIAVSDNVRVAMISYFRFEEAVLSNPPRTDQSYYYCV</sequence>
<feature type="transmembrane region" description="Helical" evidence="12">
    <location>
        <begin position="71"/>
        <end position="92"/>
    </location>
</feature>
<dbReference type="SMART" id="SM00044">
    <property type="entry name" value="CYCc"/>
    <property type="match status" value="2"/>
</dbReference>
<dbReference type="EC" id="4.6.1.1" evidence="3"/>
<dbReference type="AlphaFoldDB" id="A0A0R3W4B9"/>
<dbReference type="GO" id="GO:0005524">
    <property type="term" value="F:ATP binding"/>
    <property type="evidence" value="ECO:0007669"/>
    <property type="project" value="UniProtKB-KW"/>
</dbReference>
<feature type="transmembrane region" description="Helical" evidence="12">
    <location>
        <begin position="123"/>
        <end position="144"/>
    </location>
</feature>
<feature type="transmembrane region" description="Helical" evidence="12">
    <location>
        <begin position="99"/>
        <end position="117"/>
    </location>
</feature>
<gene>
    <name evidence="14" type="ORF">TASK_LOCUS4854</name>
</gene>
<keyword evidence="9 12" id="KW-1133">Transmembrane helix</keyword>
<keyword evidence="15" id="KW-1185">Reference proteome</keyword>
<organism evidence="16">
    <name type="scientific">Taenia asiatica</name>
    <name type="common">Asian tapeworm</name>
    <dbReference type="NCBI Taxonomy" id="60517"/>
    <lineage>
        <taxon>Eukaryota</taxon>
        <taxon>Metazoa</taxon>
        <taxon>Spiralia</taxon>
        <taxon>Lophotrochozoa</taxon>
        <taxon>Platyhelminthes</taxon>
        <taxon>Cestoda</taxon>
        <taxon>Eucestoda</taxon>
        <taxon>Cyclophyllidea</taxon>
        <taxon>Taeniidae</taxon>
        <taxon>Taenia</taxon>
    </lineage>
</organism>
<dbReference type="GO" id="GO:0007189">
    <property type="term" value="P:adenylate cyclase-activating G protein-coupled receptor signaling pathway"/>
    <property type="evidence" value="ECO:0007669"/>
    <property type="project" value="TreeGrafter"/>
</dbReference>
<feature type="transmembrane region" description="Helical" evidence="12">
    <location>
        <begin position="812"/>
        <end position="832"/>
    </location>
</feature>
<comment type="subcellular location">
    <subcellularLocation>
        <location evidence="2">Membrane</location>
        <topology evidence="2">Multi-pass membrane protein</topology>
    </subcellularLocation>
</comment>
<feature type="transmembrane region" description="Helical" evidence="12">
    <location>
        <begin position="156"/>
        <end position="184"/>
    </location>
</feature>
<dbReference type="GO" id="GO:0004016">
    <property type="term" value="F:adenylate cyclase activity"/>
    <property type="evidence" value="ECO:0007669"/>
    <property type="project" value="UniProtKB-EC"/>
</dbReference>
<dbReference type="SUPFAM" id="SSF55073">
    <property type="entry name" value="Nucleotide cyclase"/>
    <property type="match status" value="2"/>
</dbReference>
<dbReference type="CDD" id="cd07302">
    <property type="entry name" value="CHD"/>
    <property type="match status" value="2"/>
</dbReference>
<keyword evidence="5" id="KW-0479">Metal-binding</keyword>
<feature type="transmembrane region" description="Helical" evidence="12">
    <location>
        <begin position="680"/>
        <end position="699"/>
    </location>
</feature>
<feature type="domain" description="Guanylate cyclase" evidence="13">
    <location>
        <begin position="941"/>
        <end position="1085"/>
    </location>
</feature>
<dbReference type="InterPro" id="IPR001054">
    <property type="entry name" value="A/G_cyclase"/>
</dbReference>
<dbReference type="PANTHER" id="PTHR45627:SF12">
    <property type="entry name" value="ADENYLATE CYCLASE TYPE 2"/>
    <property type="match status" value="1"/>
</dbReference>
<name>A0A0R3W4B9_TAEAS</name>
<dbReference type="Gene3D" id="3.30.70.1230">
    <property type="entry name" value="Nucleotide cyclase"/>
    <property type="match status" value="2"/>
</dbReference>
<evidence type="ECO:0000313" key="14">
    <source>
        <dbReference type="EMBL" id="VDK34104.1"/>
    </source>
</evidence>
<dbReference type="GO" id="GO:0005886">
    <property type="term" value="C:plasma membrane"/>
    <property type="evidence" value="ECO:0007669"/>
    <property type="project" value="TreeGrafter"/>
</dbReference>
<keyword evidence="6" id="KW-0547">Nucleotide-binding</keyword>
<reference evidence="14 15" key="2">
    <citation type="submission" date="2018-11" db="EMBL/GenBank/DDBJ databases">
        <authorList>
            <consortium name="Pathogen Informatics"/>
        </authorList>
    </citation>
    <scope>NUCLEOTIDE SEQUENCE [LARGE SCALE GENOMIC DNA]</scope>
</reference>
<keyword evidence="8" id="KW-0460">Magnesium</keyword>
<keyword evidence="11" id="KW-0456">Lyase</keyword>
<dbReference type="GO" id="GO:0035556">
    <property type="term" value="P:intracellular signal transduction"/>
    <property type="evidence" value="ECO:0007669"/>
    <property type="project" value="InterPro"/>
</dbReference>
<evidence type="ECO:0000313" key="16">
    <source>
        <dbReference type="WBParaSite" id="TASK_0000485301-mRNA-1"/>
    </source>
</evidence>
<evidence type="ECO:0000256" key="8">
    <source>
        <dbReference type="ARBA" id="ARBA00022842"/>
    </source>
</evidence>
<dbReference type="OrthoDB" id="2107370at2759"/>
<reference evidence="16" key="1">
    <citation type="submission" date="2017-02" db="UniProtKB">
        <authorList>
            <consortium name="WormBaseParasite"/>
        </authorList>
    </citation>
    <scope>IDENTIFICATION</scope>
</reference>
<dbReference type="STRING" id="60517.A0A0R3W4B9"/>
<keyword evidence="10 12" id="KW-0472">Membrane</keyword>
<feature type="transmembrane region" description="Helical" evidence="12">
    <location>
        <begin position="852"/>
        <end position="871"/>
    </location>
</feature>
<evidence type="ECO:0000256" key="7">
    <source>
        <dbReference type="ARBA" id="ARBA00022840"/>
    </source>
</evidence>
<dbReference type="Pfam" id="PF00211">
    <property type="entry name" value="Guanylate_cyc"/>
    <property type="match status" value="2"/>
</dbReference>
<dbReference type="WBParaSite" id="TASK_0000485301-mRNA-1">
    <property type="protein sequence ID" value="TASK_0000485301-mRNA-1"/>
    <property type="gene ID" value="TASK_0000485301"/>
</dbReference>
<evidence type="ECO:0000259" key="13">
    <source>
        <dbReference type="PROSITE" id="PS50125"/>
    </source>
</evidence>
<evidence type="ECO:0000256" key="10">
    <source>
        <dbReference type="ARBA" id="ARBA00023136"/>
    </source>
</evidence>
<evidence type="ECO:0000313" key="15">
    <source>
        <dbReference type="Proteomes" id="UP000282613"/>
    </source>
</evidence>
<feature type="transmembrane region" description="Helical" evidence="12">
    <location>
        <begin position="705"/>
        <end position="731"/>
    </location>
</feature>
<evidence type="ECO:0000256" key="6">
    <source>
        <dbReference type="ARBA" id="ARBA00022741"/>
    </source>
</evidence>
<evidence type="ECO:0000256" key="1">
    <source>
        <dbReference type="ARBA" id="ARBA00001593"/>
    </source>
</evidence>
<evidence type="ECO:0000256" key="2">
    <source>
        <dbReference type="ARBA" id="ARBA00004141"/>
    </source>
</evidence>
<dbReference type="PROSITE" id="PS50125">
    <property type="entry name" value="GUANYLATE_CYCLASE_2"/>
    <property type="match status" value="2"/>
</dbReference>
<dbReference type="EMBL" id="UYRS01018375">
    <property type="protein sequence ID" value="VDK34104.1"/>
    <property type="molecule type" value="Genomic_DNA"/>
</dbReference>
<evidence type="ECO:0000256" key="5">
    <source>
        <dbReference type="ARBA" id="ARBA00022723"/>
    </source>
</evidence>
<dbReference type="Proteomes" id="UP000282613">
    <property type="component" value="Unassembled WGS sequence"/>
</dbReference>
<feature type="transmembrane region" description="Helical" evidence="12">
    <location>
        <begin position="752"/>
        <end position="776"/>
    </location>
</feature>
<evidence type="ECO:0000256" key="11">
    <source>
        <dbReference type="ARBA" id="ARBA00023239"/>
    </source>
</evidence>
<dbReference type="GO" id="GO:0046872">
    <property type="term" value="F:metal ion binding"/>
    <property type="evidence" value="ECO:0007669"/>
    <property type="project" value="UniProtKB-KW"/>
</dbReference>
<feature type="domain" description="Guanylate cyclase" evidence="13">
    <location>
        <begin position="310"/>
        <end position="437"/>
    </location>
</feature>
<accession>A0A0R3W4B9</accession>
<evidence type="ECO:0000256" key="4">
    <source>
        <dbReference type="ARBA" id="ARBA00022692"/>
    </source>
</evidence>
<protein>
    <recommendedName>
        <fullName evidence="3">adenylate cyclase</fullName>
        <ecNumber evidence="3">4.6.1.1</ecNumber>
    </recommendedName>
</protein>
<dbReference type="InterPro" id="IPR029787">
    <property type="entry name" value="Nucleotide_cyclase"/>
</dbReference>
<feature type="transmembrane region" description="Helical" evidence="12">
    <location>
        <begin position="214"/>
        <end position="237"/>
    </location>
</feature>
<proteinExistence type="predicted"/>
<comment type="catalytic activity">
    <reaction evidence="1">
        <text>ATP = 3',5'-cyclic AMP + diphosphate</text>
        <dbReference type="Rhea" id="RHEA:15389"/>
        <dbReference type="ChEBI" id="CHEBI:30616"/>
        <dbReference type="ChEBI" id="CHEBI:33019"/>
        <dbReference type="ChEBI" id="CHEBI:58165"/>
        <dbReference type="EC" id="4.6.1.1"/>
    </reaction>
</comment>
<evidence type="ECO:0000256" key="9">
    <source>
        <dbReference type="ARBA" id="ARBA00022989"/>
    </source>
</evidence>
<dbReference type="GO" id="GO:0009190">
    <property type="term" value="P:cyclic nucleotide biosynthetic process"/>
    <property type="evidence" value="ECO:0007669"/>
    <property type="project" value="InterPro"/>
</dbReference>
<evidence type="ECO:0000256" key="3">
    <source>
        <dbReference type="ARBA" id="ARBA00012201"/>
    </source>
</evidence>
<evidence type="ECO:0000256" key="12">
    <source>
        <dbReference type="SAM" id="Phobius"/>
    </source>
</evidence>